<organism evidence="6">
    <name type="scientific">Scylla olivacea</name>
    <name type="common">Orange mud crab</name>
    <name type="synonym">Cancer olivacea</name>
    <dbReference type="NCBI Taxonomy" id="85551"/>
    <lineage>
        <taxon>Eukaryota</taxon>
        <taxon>Metazoa</taxon>
        <taxon>Ecdysozoa</taxon>
        <taxon>Arthropoda</taxon>
        <taxon>Crustacea</taxon>
        <taxon>Multicrustacea</taxon>
        <taxon>Malacostraca</taxon>
        <taxon>Eumalacostraca</taxon>
        <taxon>Eucarida</taxon>
        <taxon>Decapoda</taxon>
        <taxon>Pleocyemata</taxon>
        <taxon>Brachyura</taxon>
        <taxon>Eubrachyura</taxon>
        <taxon>Portunoidea</taxon>
        <taxon>Portunidae</taxon>
        <taxon>Portuninae</taxon>
        <taxon>Scylla</taxon>
    </lineage>
</organism>
<name>A0A0P4VZE7_SCYOL</name>
<dbReference type="EMBL" id="GDRN01101126">
    <property type="protein sequence ID" value="JAI58431.1"/>
    <property type="molecule type" value="Transcribed_RNA"/>
</dbReference>
<keyword evidence="2 5" id="KW-0812">Transmembrane</keyword>
<protein>
    <recommendedName>
        <fullName evidence="7">Transmembrane protein 216</fullName>
    </recommendedName>
</protein>
<evidence type="ECO:0000256" key="5">
    <source>
        <dbReference type="SAM" id="Phobius"/>
    </source>
</evidence>
<dbReference type="InterPro" id="IPR019184">
    <property type="entry name" value="Uncharacterised_TM-17"/>
</dbReference>
<evidence type="ECO:0000313" key="6">
    <source>
        <dbReference type="EMBL" id="JAI58431.1"/>
    </source>
</evidence>
<dbReference type="AlphaFoldDB" id="A0A0P4VZE7"/>
<dbReference type="GO" id="GO:0035869">
    <property type="term" value="C:ciliary transition zone"/>
    <property type="evidence" value="ECO:0007669"/>
    <property type="project" value="TreeGrafter"/>
</dbReference>
<dbReference type="GO" id="GO:1905515">
    <property type="term" value="P:non-motile cilium assembly"/>
    <property type="evidence" value="ECO:0007669"/>
    <property type="project" value="TreeGrafter"/>
</dbReference>
<reference evidence="6" key="1">
    <citation type="submission" date="2015-09" db="EMBL/GenBank/DDBJ databases">
        <title>Scylla olivacea transcriptome.</title>
        <authorList>
            <person name="Ikhwanuddin M."/>
        </authorList>
    </citation>
    <scope>NUCLEOTIDE SEQUENCE</scope>
</reference>
<evidence type="ECO:0000256" key="4">
    <source>
        <dbReference type="ARBA" id="ARBA00023136"/>
    </source>
</evidence>
<keyword evidence="3 5" id="KW-1133">Transmembrane helix</keyword>
<feature type="transmembrane region" description="Helical" evidence="5">
    <location>
        <begin position="111"/>
        <end position="134"/>
    </location>
</feature>
<evidence type="ECO:0000256" key="3">
    <source>
        <dbReference type="ARBA" id="ARBA00022989"/>
    </source>
</evidence>
<dbReference type="PANTHER" id="PTHR13531">
    <property type="entry name" value="GEO07735P1-RELATED-RELATED"/>
    <property type="match status" value="1"/>
</dbReference>
<keyword evidence="4 5" id="KW-0472">Membrane</keyword>
<feature type="transmembrane region" description="Helical" evidence="5">
    <location>
        <begin position="78"/>
        <end position="99"/>
    </location>
</feature>
<accession>A0A0P4VZE7</accession>
<comment type="subcellular location">
    <subcellularLocation>
        <location evidence="1">Membrane</location>
        <topology evidence="1">Multi-pass membrane protein</topology>
    </subcellularLocation>
</comment>
<feature type="transmembrane region" description="Helical" evidence="5">
    <location>
        <begin position="48"/>
        <end position="66"/>
    </location>
</feature>
<dbReference type="Pfam" id="PF09799">
    <property type="entry name" value="Transmemb_17"/>
    <property type="match status" value="1"/>
</dbReference>
<dbReference type="PANTHER" id="PTHR13531:SF0">
    <property type="entry name" value="GEO07735P1-RELATED"/>
    <property type="match status" value="1"/>
</dbReference>
<evidence type="ECO:0008006" key="7">
    <source>
        <dbReference type="Google" id="ProtNLM"/>
    </source>
</evidence>
<feature type="transmembrane region" description="Helical" evidence="5">
    <location>
        <begin position="12"/>
        <end position="36"/>
    </location>
</feature>
<sequence length="143" mass="15989">MLPAPSRSSLPYQILLYLNGWYMAAFILVETLLLLFKMSVLPYPPGNIVAEVFLLAFLGAIEWVRIFMGKKGNLTEALISIALSVIFTAPSVLALLYMLLWQTYVLRLEVILVSFALTFEGIELLFALLAIITINKSGKSEFL</sequence>
<evidence type="ECO:0000256" key="2">
    <source>
        <dbReference type="ARBA" id="ARBA00022692"/>
    </source>
</evidence>
<dbReference type="GO" id="GO:0016020">
    <property type="term" value="C:membrane"/>
    <property type="evidence" value="ECO:0007669"/>
    <property type="project" value="UniProtKB-SubCell"/>
</dbReference>
<evidence type="ECO:0000256" key="1">
    <source>
        <dbReference type="ARBA" id="ARBA00004141"/>
    </source>
</evidence>
<proteinExistence type="predicted"/>